<sequence>MSELDRRQLLAAGAAFSALGFGAIWSRSAHAAAFGAAEPFSFDLLRARARRLAGEDYRPPEKPAPDATAAIDYDTVQKIRYRADRALWQDAPVGYPVRFFHLHRFAQEPVRMNVVSGEQSRPLVYEKALFDYGDTGLGESLPEGLGFAGFRVMDGSGRDSDWLAFQGASYFRTSGESDQYGISARGIATNTALATREEFPVFTEFWLQAPLEEGAPLVIYALLEGPSVTGAYRFDAAQKDGAVMDVHAELFMRGDVPRLGIAPLTSMYWFGENERRQAVDWRPEIHDSDGLALWTGTGERIFRPLVNPPSVQVNSFVDRNPKGFGLMQRDRDFDHYQDDGAFYDRRPSVWVEPKGDWGDGAVVLVEIPTDDEVYDNIVAFWQPKKPVRDGDVLAFDYRLHWRDREPYPAQGVGQVVATRIGRGGIPGGPASERQGLRKFVVDFAGGPLTEMEARYDVDPVVTVSHGEVSNGYVIKVVGTNSWRAVFDVAVDGDAPIDLRCFLRLDGRTLTETWLYKYFPKT</sequence>
<dbReference type="InterPro" id="IPR014718">
    <property type="entry name" value="GH-type_carb-bd"/>
</dbReference>
<evidence type="ECO:0000256" key="2">
    <source>
        <dbReference type="ARBA" id="ARBA00005001"/>
    </source>
</evidence>
<dbReference type="Gene3D" id="2.70.98.10">
    <property type="match status" value="1"/>
</dbReference>
<dbReference type="SUPFAM" id="SSF81296">
    <property type="entry name" value="E set domains"/>
    <property type="match status" value="1"/>
</dbReference>
<dbReference type="GO" id="GO:0030288">
    <property type="term" value="C:outer membrane-bounded periplasmic space"/>
    <property type="evidence" value="ECO:0007669"/>
    <property type="project" value="TreeGrafter"/>
</dbReference>
<dbReference type="InterPro" id="IPR013783">
    <property type="entry name" value="Ig-like_fold"/>
</dbReference>
<evidence type="ECO:0000313" key="8">
    <source>
        <dbReference type="Proteomes" id="UP000193200"/>
    </source>
</evidence>
<dbReference type="Gene3D" id="2.60.40.10">
    <property type="entry name" value="Immunoglobulins"/>
    <property type="match status" value="1"/>
</dbReference>
<evidence type="ECO:0000256" key="5">
    <source>
        <dbReference type="ARBA" id="ARBA00022764"/>
    </source>
</evidence>
<dbReference type="PANTHER" id="PTHR30504">
    <property type="entry name" value="GLUCANS BIOSYNTHESIS PROTEIN"/>
    <property type="match status" value="1"/>
</dbReference>
<dbReference type="PIRSF" id="PIRSF006281">
    <property type="entry name" value="MdoG"/>
    <property type="match status" value="1"/>
</dbReference>
<dbReference type="UniPathway" id="UPA00637"/>
<accession>A0A1Y5TFC8</accession>
<dbReference type="RefSeq" id="WP_085884124.1">
    <property type="nucleotide sequence ID" value="NZ_FWFR01000002.1"/>
</dbReference>
<dbReference type="FunFam" id="2.70.98.10:FF:000001">
    <property type="entry name" value="Glucans biosynthesis protein G"/>
    <property type="match status" value="1"/>
</dbReference>
<dbReference type="InterPro" id="IPR011013">
    <property type="entry name" value="Gal_mutarotase_sf_dom"/>
</dbReference>
<evidence type="ECO:0000256" key="1">
    <source>
        <dbReference type="ARBA" id="ARBA00004418"/>
    </source>
</evidence>
<dbReference type="Pfam" id="PF04349">
    <property type="entry name" value="MdoG"/>
    <property type="match status" value="1"/>
</dbReference>
<dbReference type="InterPro" id="IPR014438">
    <property type="entry name" value="Glucan_biosyn_MdoG/MdoD"/>
</dbReference>
<dbReference type="PROSITE" id="PS51318">
    <property type="entry name" value="TAT"/>
    <property type="match status" value="1"/>
</dbReference>
<proteinExistence type="inferred from homology"/>
<evidence type="ECO:0000313" key="7">
    <source>
        <dbReference type="EMBL" id="SLN62745.1"/>
    </source>
</evidence>
<dbReference type="FunCoup" id="A0A1Y5TFC8">
    <property type="interactions" value="13"/>
</dbReference>
<dbReference type="GO" id="GO:0051274">
    <property type="term" value="P:beta-glucan biosynthetic process"/>
    <property type="evidence" value="ECO:0007669"/>
    <property type="project" value="TreeGrafter"/>
</dbReference>
<organism evidence="7 8">
    <name type="scientific">Oceanibacterium hippocampi</name>
    <dbReference type="NCBI Taxonomy" id="745714"/>
    <lineage>
        <taxon>Bacteria</taxon>
        <taxon>Pseudomonadati</taxon>
        <taxon>Pseudomonadota</taxon>
        <taxon>Alphaproteobacteria</taxon>
        <taxon>Sneathiellales</taxon>
        <taxon>Sneathiellaceae</taxon>
        <taxon>Oceanibacterium</taxon>
    </lineage>
</organism>
<evidence type="ECO:0000256" key="4">
    <source>
        <dbReference type="ARBA" id="ARBA00022729"/>
    </source>
</evidence>
<dbReference type="InterPro" id="IPR007444">
    <property type="entry name" value="Glucan_biosyn_MdoG_C"/>
</dbReference>
<comment type="pathway">
    <text evidence="2">Glycan metabolism; osmoregulated periplasmic glucan (OPG) biosynthesis.</text>
</comment>
<keyword evidence="8" id="KW-1185">Reference proteome</keyword>
<comment type="similarity">
    <text evidence="3">Belongs to the OpgD/OpgG family.</text>
</comment>
<feature type="domain" description="Glucan biosynthesis periplasmic MdoG C-terminal" evidence="6">
    <location>
        <begin position="40"/>
        <end position="517"/>
    </location>
</feature>
<keyword evidence="5" id="KW-0574">Periplasm</keyword>
<reference evidence="7 8" key="1">
    <citation type="submission" date="2017-03" db="EMBL/GenBank/DDBJ databases">
        <authorList>
            <person name="Afonso C.L."/>
            <person name="Miller P.J."/>
            <person name="Scott M.A."/>
            <person name="Spackman E."/>
            <person name="Goraichik I."/>
            <person name="Dimitrov K.M."/>
            <person name="Suarez D.L."/>
            <person name="Swayne D.E."/>
        </authorList>
    </citation>
    <scope>NUCLEOTIDE SEQUENCE [LARGE SCALE GENOMIC DNA]</scope>
    <source>
        <strain evidence="7 8">CECT 7691</strain>
    </source>
</reference>
<dbReference type="GO" id="GO:0003824">
    <property type="term" value="F:catalytic activity"/>
    <property type="evidence" value="ECO:0007669"/>
    <property type="project" value="InterPro"/>
</dbReference>
<dbReference type="PANTHER" id="PTHR30504:SF3">
    <property type="entry name" value="GLUCANS BIOSYNTHESIS PROTEIN D"/>
    <property type="match status" value="1"/>
</dbReference>
<dbReference type="InterPro" id="IPR006311">
    <property type="entry name" value="TAT_signal"/>
</dbReference>
<dbReference type="SUPFAM" id="SSF74650">
    <property type="entry name" value="Galactose mutarotase-like"/>
    <property type="match status" value="1"/>
</dbReference>
<keyword evidence="4" id="KW-0732">Signal</keyword>
<protein>
    <submittedName>
        <fullName evidence="7">Glucans biosynthesis protein D</fullName>
    </submittedName>
</protein>
<dbReference type="AlphaFoldDB" id="A0A1Y5TFC8"/>
<evidence type="ECO:0000256" key="3">
    <source>
        <dbReference type="ARBA" id="ARBA00009284"/>
    </source>
</evidence>
<dbReference type="OrthoDB" id="9777817at2"/>
<dbReference type="Proteomes" id="UP000193200">
    <property type="component" value="Unassembled WGS sequence"/>
</dbReference>
<evidence type="ECO:0000259" key="6">
    <source>
        <dbReference type="Pfam" id="PF04349"/>
    </source>
</evidence>
<gene>
    <name evidence="7" type="primary">mdoD</name>
    <name evidence="7" type="ORF">OCH7691_02793</name>
</gene>
<dbReference type="EMBL" id="FWFR01000002">
    <property type="protein sequence ID" value="SLN62745.1"/>
    <property type="molecule type" value="Genomic_DNA"/>
</dbReference>
<dbReference type="GO" id="GO:0030246">
    <property type="term" value="F:carbohydrate binding"/>
    <property type="evidence" value="ECO:0007669"/>
    <property type="project" value="InterPro"/>
</dbReference>
<dbReference type="InParanoid" id="A0A1Y5TFC8"/>
<comment type="subcellular location">
    <subcellularLocation>
        <location evidence="1">Periplasm</location>
    </subcellularLocation>
</comment>
<name>A0A1Y5TFC8_9PROT</name>
<dbReference type="InterPro" id="IPR014756">
    <property type="entry name" value="Ig_E-set"/>
</dbReference>